<dbReference type="InterPro" id="IPR035980">
    <property type="entry name" value="Ribosomal_bS6_sf"/>
</dbReference>
<evidence type="ECO:0000256" key="3">
    <source>
        <dbReference type="ARBA" id="ARBA00022884"/>
    </source>
</evidence>
<keyword evidence="3 8" id="KW-0694">RNA-binding</keyword>
<dbReference type="GO" id="GO:0006412">
    <property type="term" value="P:translation"/>
    <property type="evidence" value="ECO:0007669"/>
    <property type="project" value="UniProtKB-UniRule"/>
</dbReference>
<dbReference type="GO" id="GO:0005737">
    <property type="term" value="C:cytoplasm"/>
    <property type="evidence" value="ECO:0007669"/>
    <property type="project" value="UniProtKB-ARBA"/>
</dbReference>
<dbReference type="InterPro" id="IPR020815">
    <property type="entry name" value="Ribosomal_bS6_CS"/>
</dbReference>
<keyword evidence="5 8" id="KW-0687">Ribonucleoprotein</keyword>
<evidence type="ECO:0000313" key="10">
    <source>
        <dbReference type="Proteomes" id="UP000568839"/>
    </source>
</evidence>
<dbReference type="RefSeq" id="WP_184404634.1">
    <property type="nucleotide sequence ID" value="NZ_JACHHJ010000003.1"/>
</dbReference>
<dbReference type="GO" id="GO:0005840">
    <property type="term" value="C:ribosome"/>
    <property type="evidence" value="ECO:0007669"/>
    <property type="project" value="UniProtKB-KW"/>
</dbReference>
<evidence type="ECO:0000256" key="8">
    <source>
        <dbReference type="HAMAP-Rule" id="MF_00360"/>
    </source>
</evidence>
<evidence type="ECO:0000313" key="9">
    <source>
        <dbReference type="EMBL" id="MBB6450579.1"/>
    </source>
</evidence>
<evidence type="ECO:0000256" key="5">
    <source>
        <dbReference type="ARBA" id="ARBA00023274"/>
    </source>
</evidence>
<dbReference type="NCBIfam" id="TIGR00166">
    <property type="entry name" value="S6"/>
    <property type="match status" value="1"/>
</dbReference>
<gene>
    <name evidence="8" type="primary">rpsF</name>
    <name evidence="9" type="ORF">HNR44_002562</name>
</gene>
<name>A0A841PPA9_9BACL</name>
<dbReference type="SUPFAM" id="SSF54995">
    <property type="entry name" value="Ribosomal protein S6"/>
    <property type="match status" value="1"/>
</dbReference>
<protein>
    <recommendedName>
        <fullName evidence="7 8">Small ribosomal subunit protein bS6</fullName>
    </recommendedName>
</protein>
<evidence type="ECO:0000256" key="4">
    <source>
        <dbReference type="ARBA" id="ARBA00022980"/>
    </source>
</evidence>
<comment type="similarity">
    <text evidence="1 8">Belongs to the bacterial ribosomal protein bS6 family.</text>
</comment>
<reference evidence="9 10" key="1">
    <citation type="submission" date="2020-08" db="EMBL/GenBank/DDBJ databases">
        <title>Genomic Encyclopedia of Type Strains, Phase IV (KMG-IV): sequencing the most valuable type-strain genomes for metagenomic binning, comparative biology and taxonomic classification.</title>
        <authorList>
            <person name="Goeker M."/>
        </authorList>
    </citation>
    <scope>NUCLEOTIDE SEQUENCE [LARGE SCALE GENOMIC DNA]</scope>
    <source>
        <strain evidence="9 10">DSM 21769</strain>
    </source>
</reference>
<dbReference type="PROSITE" id="PS01048">
    <property type="entry name" value="RIBOSOMAL_S6"/>
    <property type="match status" value="1"/>
</dbReference>
<keyword evidence="4 8" id="KW-0689">Ribosomal protein</keyword>
<dbReference type="PANTHER" id="PTHR21011">
    <property type="entry name" value="MITOCHONDRIAL 28S RIBOSOMAL PROTEIN S6"/>
    <property type="match status" value="1"/>
</dbReference>
<dbReference type="EMBL" id="JACHHJ010000003">
    <property type="protein sequence ID" value="MBB6450579.1"/>
    <property type="molecule type" value="Genomic_DNA"/>
</dbReference>
<dbReference type="InterPro" id="IPR000529">
    <property type="entry name" value="Ribosomal_bS6"/>
</dbReference>
<dbReference type="Pfam" id="PF01250">
    <property type="entry name" value="Ribosomal_S6"/>
    <property type="match status" value="1"/>
</dbReference>
<dbReference type="InterPro" id="IPR020814">
    <property type="entry name" value="Ribosomal_S6_plastid/chlpt"/>
</dbReference>
<dbReference type="FunFam" id="3.30.70.60:FF:000002">
    <property type="entry name" value="30S ribosomal protein S6"/>
    <property type="match status" value="1"/>
</dbReference>
<comment type="function">
    <text evidence="6 8">Binds together with bS18 to 16S ribosomal RNA.</text>
</comment>
<dbReference type="Gene3D" id="3.30.70.60">
    <property type="match status" value="1"/>
</dbReference>
<dbReference type="Proteomes" id="UP000568839">
    <property type="component" value="Unassembled WGS sequence"/>
</dbReference>
<dbReference type="AlphaFoldDB" id="A0A841PPA9"/>
<keyword evidence="2 8" id="KW-0699">rRNA-binding</keyword>
<dbReference type="InterPro" id="IPR014717">
    <property type="entry name" value="Transl_elong_EF1B/ribsomal_bS6"/>
</dbReference>
<dbReference type="GO" id="GO:0003735">
    <property type="term" value="F:structural constituent of ribosome"/>
    <property type="evidence" value="ECO:0007669"/>
    <property type="project" value="InterPro"/>
</dbReference>
<comment type="caution">
    <text evidence="9">The sequence shown here is derived from an EMBL/GenBank/DDBJ whole genome shotgun (WGS) entry which is preliminary data.</text>
</comment>
<dbReference type="GO" id="GO:1990904">
    <property type="term" value="C:ribonucleoprotein complex"/>
    <property type="evidence" value="ECO:0007669"/>
    <property type="project" value="UniProtKB-KW"/>
</dbReference>
<dbReference type="PANTHER" id="PTHR21011:SF1">
    <property type="entry name" value="SMALL RIBOSOMAL SUBUNIT PROTEIN BS6M"/>
    <property type="match status" value="1"/>
</dbReference>
<sequence>MRKYEILYILNPTLEEDAIKATIERFNKVLTDNGAEVTDVDEKGRRRLAYEINDYREGYYVVLTVQGTAAAVNEFDRRVKLSDEVIRTLVVRDDD</sequence>
<proteinExistence type="inferred from homology"/>
<keyword evidence="10" id="KW-1185">Reference proteome</keyword>
<dbReference type="CDD" id="cd00473">
    <property type="entry name" value="bS6"/>
    <property type="match status" value="1"/>
</dbReference>
<evidence type="ECO:0000256" key="6">
    <source>
        <dbReference type="ARBA" id="ARBA00035104"/>
    </source>
</evidence>
<dbReference type="HAMAP" id="MF_00360">
    <property type="entry name" value="Ribosomal_bS6"/>
    <property type="match status" value="1"/>
</dbReference>
<evidence type="ECO:0000256" key="7">
    <source>
        <dbReference type="ARBA" id="ARBA00035294"/>
    </source>
</evidence>
<accession>A0A841PPA9</accession>
<evidence type="ECO:0000256" key="1">
    <source>
        <dbReference type="ARBA" id="ARBA00009512"/>
    </source>
</evidence>
<dbReference type="GO" id="GO:0070181">
    <property type="term" value="F:small ribosomal subunit rRNA binding"/>
    <property type="evidence" value="ECO:0007669"/>
    <property type="project" value="TreeGrafter"/>
</dbReference>
<organism evidence="9 10">
    <name type="scientific">Geomicrobium halophilum</name>
    <dbReference type="NCBI Taxonomy" id="549000"/>
    <lineage>
        <taxon>Bacteria</taxon>
        <taxon>Bacillati</taxon>
        <taxon>Bacillota</taxon>
        <taxon>Bacilli</taxon>
        <taxon>Bacillales</taxon>
        <taxon>Geomicrobium</taxon>
    </lineage>
</organism>
<evidence type="ECO:0000256" key="2">
    <source>
        <dbReference type="ARBA" id="ARBA00022730"/>
    </source>
</evidence>